<dbReference type="AlphaFoldDB" id="A0A2T1HSX3"/>
<dbReference type="GO" id="GO:0009098">
    <property type="term" value="P:L-leucine biosynthetic process"/>
    <property type="evidence" value="ECO:0007669"/>
    <property type="project" value="UniProtKB-UniRule"/>
</dbReference>
<keyword evidence="16" id="KW-1185">Reference proteome</keyword>
<dbReference type="GO" id="GO:0046872">
    <property type="term" value="F:metal ion binding"/>
    <property type="evidence" value="ECO:0007669"/>
    <property type="project" value="UniProtKB-KW"/>
</dbReference>
<evidence type="ECO:0000256" key="12">
    <source>
        <dbReference type="ARBA" id="ARBA00023304"/>
    </source>
</evidence>
<dbReference type="GO" id="GO:0051539">
    <property type="term" value="F:4 iron, 4 sulfur cluster binding"/>
    <property type="evidence" value="ECO:0007669"/>
    <property type="project" value="UniProtKB-KW"/>
</dbReference>
<dbReference type="PANTHER" id="PTHR43822:SF9">
    <property type="entry name" value="3-ISOPROPYLMALATE DEHYDRATASE"/>
    <property type="match status" value="1"/>
</dbReference>
<keyword evidence="7 13" id="KW-0028">Amino-acid biosynthesis</keyword>
<keyword evidence="11 13" id="KW-0456">Lyase</keyword>
<evidence type="ECO:0000256" key="7">
    <source>
        <dbReference type="ARBA" id="ARBA00022605"/>
    </source>
</evidence>
<comment type="similarity">
    <text evidence="13">Belongs to the aconitase/IPM isomerase family. LeuC type 1 subfamily.</text>
</comment>
<dbReference type="InterPro" id="IPR001030">
    <property type="entry name" value="Acoase/IPM_deHydtase_lsu_aba"/>
</dbReference>
<dbReference type="InterPro" id="IPR050067">
    <property type="entry name" value="IPM_dehydratase_rel_enz"/>
</dbReference>
<evidence type="ECO:0000256" key="3">
    <source>
        <dbReference type="ARBA" id="ARBA00004729"/>
    </source>
</evidence>
<dbReference type="PANTHER" id="PTHR43822">
    <property type="entry name" value="HOMOACONITASE, MITOCHONDRIAL-RELATED"/>
    <property type="match status" value="1"/>
</dbReference>
<dbReference type="FunFam" id="3.30.499.10:FF:000006">
    <property type="entry name" value="3-isopropylmalate dehydratase large subunit"/>
    <property type="match status" value="1"/>
</dbReference>
<keyword evidence="6 13" id="KW-0004">4Fe-4S</keyword>
<dbReference type="GO" id="GO:0003861">
    <property type="term" value="F:3-isopropylmalate dehydratase activity"/>
    <property type="evidence" value="ECO:0007669"/>
    <property type="project" value="UniProtKB-UniRule"/>
</dbReference>
<keyword evidence="5 13" id="KW-0432">Leucine biosynthesis</keyword>
<name>A0A2T1HSX3_9HYPH</name>
<comment type="function">
    <text evidence="2 13">Catalyzes the isomerization between 2-isopropylmalate and 3-isopropylmalate, via the formation of 2-isopropylmaleate.</text>
</comment>
<dbReference type="Gene3D" id="3.30.499.10">
    <property type="entry name" value="Aconitase, domain 3"/>
    <property type="match status" value="2"/>
</dbReference>
<dbReference type="Proteomes" id="UP000239772">
    <property type="component" value="Unassembled WGS sequence"/>
</dbReference>
<dbReference type="NCBIfam" id="NF004016">
    <property type="entry name" value="PRK05478.1"/>
    <property type="match status" value="1"/>
</dbReference>
<comment type="catalytic activity">
    <reaction evidence="1 13">
        <text>(2R,3S)-3-isopropylmalate = (2S)-2-isopropylmalate</text>
        <dbReference type="Rhea" id="RHEA:32287"/>
        <dbReference type="ChEBI" id="CHEBI:1178"/>
        <dbReference type="ChEBI" id="CHEBI:35121"/>
        <dbReference type="EC" id="4.2.1.33"/>
    </reaction>
</comment>
<dbReference type="EC" id="4.2.1.33" evidence="13"/>
<dbReference type="OrthoDB" id="9802769at2"/>
<reference evidence="16" key="1">
    <citation type="submission" date="2018-03" db="EMBL/GenBank/DDBJ databases">
        <authorList>
            <person name="Sun L."/>
            <person name="Liu H."/>
            <person name="Chen W."/>
            <person name="Huang K."/>
            <person name="Liu W."/>
            <person name="Gao X."/>
        </authorList>
    </citation>
    <scope>NUCLEOTIDE SEQUENCE [LARGE SCALE GENOMIC DNA]</scope>
    <source>
        <strain evidence="16">SH9</strain>
    </source>
</reference>
<dbReference type="SUPFAM" id="SSF53732">
    <property type="entry name" value="Aconitase iron-sulfur domain"/>
    <property type="match status" value="1"/>
</dbReference>
<evidence type="ECO:0000256" key="8">
    <source>
        <dbReference type="ARBA" id="ARBA00022723"/>
    </source>
</evidence>
<comment type="caution">
    <text evidence="15">The sequence shown here is derived from an EMBL/GenBank/DDBJ whole genome shotgun (WGS) entry which is preliminary data.</text>
</comment>
<sequence>MAPRTLYDKIWDDHVVDQQPDGTCLLYIDRHLVHEVTSPQAFEGLRVSGRKVRAPEKTLAVVDHNVPTTDRSQGIDDPESRTQVQTLAENARDFGIEYYDELDQRQGIVHIIGPEQGFTLPGTTIVCGDSHTSTHGAFGALAHGIGTSEVEHVLATQTLIQKKAKNMRVTVDGQLPPGVTAKDIILAIIGEIGTAGGTGSVIEFAGEAIRSLSMEGRMTVCNMTIEGGARAGLIAPDEKTFAYLKDKPKAPKGMAWDMAVDYWRTLATDDGAHFDREIRLDAASLPPIVTWGTSPEDVASITGTVPRPEDAPTEQKKAAIARALEYMGLKGGERIQDIAVDRVFIGSCTNGRIEDLRAVAKVVEGKTVNANVNAMIVPGSGLVKLQAEEEGLDKIFKAAGFDWREPGCSMCLAMNADKLSPGERCASTSNRNFEGRQGFRGRTHLVSPVMAAAAAIAGRFVDIREWR</sequence>
<evidence type="ECO:0000256" key="9">
    <source>
        <dbReference type="ARBA" id="ARBA00023004"/>
    </source>
</evidence>
<evidence type="ECO:0000259" key="14">
    <source>
        <dbReference type="Pfam" id="PF00330"/>
    </source>
</evidence>
<dbReference type="InterPro" id="IPR018136">
    <property type="entry name" value="Aconitase_4Fe-4S_BS"/>
</dbReference>
<dbReference type="InterPro" id="IPR036008">
    <property type="entry name" value="Aconitase_4Fe-4S_dom"/>
</dbReference>
<protein>
    <recommendedName>
        <fullName evidence="13">3-isopropylmalate dehydratase large subunit</fullName>
        <ecNumber evidence="13">4.2.1.33</ecNumber>
    </recommendedName>
    <alternativeName>
        <fullName evidence="13">Alpha-IPM isomerase</fullName>
        <shortName evidence="13">IPMI</shortName>
    </alternativeName>
    <alternativeName>
        <fullName evidence="13">Isopropylmalate isomerase</fullName>
    </alternativeName>
</protein>
<evidence type="ECO:0000256" key="4">
    <source>
        <dbReference type="ARBA" id="ARBA00011271"/>
    </source>
</evidence>
<evidence type="ECO:0000313" key="15">
    <source>
        <dbReference type="EMBL" id="PSC04755.1"/>
    </source>
</evidence>
<dbReference type="InterPro" id="IPR033941">
    <property type="entry name" value="IPMI_cat"/>
</dbReference>
<evidence type="ECO:0000256" key="2">
    <source>
        <dbReference type="ARBA" id="ARBA00002695"/>
    </source>
</evidence>
<comment type="pathway">
    <text evidence="3 13">Amino-acid biosynthesis; L-leucine biosynthesis; L-leucine from 3-methyl-2-oxobutanoate: step 2/4.</text>
</comment>
<evidence type="ECO:0000256" key="13">
    <source>
        <dbReference type="HAMAP-Rule" id="MF_01026"/>
    </source>
</evidence>
<comment type="subunit">
    <text evidence="4 13">Heterodimer of LeuC and LeuD.</text>
</comment>
<dbReference type="PRINTS" id="PR00415">
    <property type="entry name" value="ACONITASE"/>
</dbReference>
<dbReference type="PROSITE" id="PS00450">
    <property type="entry name" value="ACONITASE_1"/>
    <property type="match status" value="1"/>
</dbReference>
<dbReference type="InterPro" id="IPR004430">
    <property type="entry name" value="3-IsopropMal_deHydase_lsu"/>
</dbReference>
<keyword evidence="9 13" id="KW-0408">Iron</keyword>
<dbReference type="FunFam" id="3.30.499.10:FF:000007">
    <property type="entry name" value="3-isopropylmalate dehydratase large subunit"/>
    <property type="match status" value="1"/>
</dbReference>
<keyword evidence="8 13" id="KW-0479">Metal-binding</keyword>
<proteinExistence type="inferred from homology"/>
<evidence type="ECO:0000313" key="16">
    <source>
        <dbReference type="Proteomes" id="UP000239772"/>
    </source>
</evidence>
<dbReference type="PROSITE" id="PS01244">
    <property type="entry name" value="ACONITASE_2"/>
    <property type="match status" value="1"/>
</dbReference>
<evidence type="ECO:0000256" key="5">
    <source>
        <dbReference type="ARBA" id="ARBA00022430"/>
    </source>
</evidence>
<keyword evidence="10 13" id="KW-0411">Iron-sulfur</keyword>
<organism evidence="15 16">
    <name type="scientific">Alsobacter soli</name>
    <dbReference type="NCBI Taxonomy" id="2109933"/>
    <lineage>
        <taxon>Bacteria</taxon>
        <taxon>Pseudomonadati</taxon>
        <taxon>Pseudomonadota</taxon>
        <taxon>Alphaproteobacteria</taxon>
        <taxon>Hyphomicrobiales</taxon>
        <taxon>Alsobacteraceae</taxon>
        <taxon>Alsobacter</taxon>
    </lineage>
</organism>
<comment type="cofactor">
    <cofactor evidence="13">
        <name>[4Fe-4S] cluster</name>
        <dbReference type="ChEBI" id="CHEBI:49883"/>
    </cofactor>
    <text evidence="13">Binds 1 [4Fe-4S] cluster per subunit.</text>
</comment>
<dbReference type="CDD" id="cd01583">
    <property type="entry name" value="IPMI"/>
    <property type="match status" value="1"/>
</dbReference>
<dbReference type="Pfam" id="PF00330">
    <property type="entry name" value="Aconitase"/>
    <property type="match status" value="1"/>
</dbReference>
<feature type="domain" description="Aconitase/3-isopropylmalate dehydratase large subunit alpha/beta/alpha" evidence="14">
    <location>
        <begin position="8"/>
        <end position="458"/>
    </location>
</feature>
<feature type="binding site" evidence="13">
    <location>
        <position position="411"/>
    </location>
    <ligand>
        <name>[4Fe-4S] cluster</name>
        <dbReference type="ChEBI" id="CHEBI:49883"/>
    </ligand>
</feature>
<dbReference type="EMBL" id="PVZS01000011">
    <property type="protein sequence ID" value="PSC04755.1"/>
    <property type="molecule type" value="Genomic_DNA"/>
</dbReference>
<evidence type="ECO:0000256" key="11">
    <source>
        <dbReference type="ARBA" id="ARBA00023239"/>
    </source>
</evidence>
<keyword evidence="12 13" id="KW-0100">Branched-chain amino acid biosynthesis</keyword>
<evidence type="ECO:0000256" key="6">
    <source>
        <dbReference type="ARBA" id="ARBA00022485"/>
    </source>
</evidence>
<gene>
    <name evidence="13 15" type="primary">leuC</name>
    <name evidence="15" type="ORF">SLNSH_11715</name>
</gene>
<dbReference type="RefSeq" id="WP_106337181.1">
    <property type="nucleotide sequence ID" value="NZ_PVZS01000011.1"/>
</dbReference>
<dbReference type="UniPathway" id="UPA00048">
    <property type="reaction ID" value="UER00071"/>
</dbReference>
<dbReference type="NCBIfam" id="TIGR00170">
    <property type="entry name" value="leuC"/>
    <property type="match status" value="1"/>
</dbReference>
<dbReference type="NCBIfam" id="NF009116">
    <property type="entry name" value="PRK12466.1"/>
    <property type="match status" value="1"/>
</dbReference>
<dbReference type="HAMAP" id="MF_01026">
    <property type="entry name" value="LeuC_type1"/>
    <property type="match status" value="1"/>
</dbReference>
<accession>A0A2T1HSX3</accession>
<feature type="binding site" evidence="13">
    <location>
        <position position="348"/>
    </location>
    <ligand>
        <name>[4Fe-4S] cluster</name>
        <dbReference type="ChEBI" id="CHEBI:49883"/>
    </ligand>
</feature>
<evidence type="ECO:0000256" key="10">
    <source>
        <dbReference type="ARBA" id="ARBA00023014"/>
    </source>
</evidence>
<feature type="binding site" evidence="13">
    <location>
        <position position="408"/>
    </location>
    <ligand>
        <name>[4Fe-4S] cluster</name>
        <dbReference type="ChEBI" id="CHEBI:49883"/>
    </ligand>
</feature>
<evidence type="ECO:0000256" key="1">
    <source>
        <dbReference type="ARBA" id="ARBA00000491"/>
    </source>
</evidence>
<dbReference type="InterPro" id="IPR015931">
    <property type="entry name" value="Acnase/IPM_dHydase_lsu_aba_1/3"/>
</dbReference>